<dbReference type="Pfam" id="PF00072">
    <property type="entry name" value="Response_reg"/>
    <property type="match status" value="1"/>
</dbReference>
<evidence type="ECO:0000256" key="9">
    <source>
        <dbReference type="PROSITE-ProRule" id="PRU00169"/>
    </source>
</evidence>
<feature type="modified residue" description="4-aspartylphosphate" evidence="9">
    <location>
        <position position="653"/>
    </location>
</feature>
<evidence type="ECO:0000256" key="10">
    <source>
        <dbReference type="SAM" id="Phobius"/>
    </source>
</evidence>
<dbReference type="SMART" id="SM00448">
    <property type="entry name" value="REC"/>
    <property type="match status" value="1"/>
</dbReference>
<dbReference type="PRINTS" id="PR00344">
    <property type="entry name" value="BCTRLSENSOR"/>
</dbReference>
<keyword evidence="8" id="KW-0902">Two-component regulatory system</keyword>
<dbReference type="OrthoDB" id="9763119at2"/>
<reference evidence="13 14" key="2">
    <citation type="journal article" date="2012" name="Stand. Genomic Sci.">
        <title>Complete genome sequence of the thermophilic sulfate-reducing ocean bacterium Thermodesulfatator indicus type strain (CIR29812(T)).</title>
        <authorList>
            <person name="Anderson I."/>
            <person name="Saunders E."/>
            <person name="Lapidus A."/>
            <person name="Nolan M."/>
            <person name="Lucas S."/>
            <person name="Tice H."/>
            <person name="Del Rio T.G."/>
            <person name="Cheng J.F."/>
            <person name="Han C."/>
            <person name="Tapia R."/>
            <person name="Goodwin L.A."/>
            <person name="Pitluck S."/>
            <person name="Liolios K."/>
            <person name="Mavromatis K."/>
            <person name="Pagani I."/>
            <person name="Ivanova N."/>
            <person name="Mikhailova N."/>
            <person name="Pati A."/>
            <person name="Chen A."/>
            <person name="Palaniappan K."/>
            <person name="Land M."/>
            <person name="Hauser L."/>
            <person name="Jeffries C.D."/>
            <person name="Chang Y.J."/>
            <person name="Brambilla E.M."/>
            <person name="Rohde M."/>
            <person name="Spring S."/>
            <person name="Goker M."/>
            <person name="Detter J.C."/>
            <person name="Woyke T."/>
            <person name="Bristow J."/>
            <person name="Eisen J.A."/>
            <person name="Markowitz V."/>
            <person name="Hugenholtz P."/>
            <person name="Kyrpides N.C."/>
            <person name="Klenk H.P."/>
        </authorList>
    </citation>
    <scope>NUCLEOTIDE SEQUENCE [LARGE SCALE GENOMIC DNA]</scope>
    <source>
        <strain evidence="14">DSM 15286 / JCM 11887 / CIR29812</strain>
    </source>
</reference>
<proteinExistence type="predicted"/>
<dbReference type="PANTHER" id="PTHR43065:SF46">
    <property type="entry name" value="C4-DICARBOXYLATE TRANSPORT SENSOR PROTEIN DCTB"/>
    <property type="match status" value="1"/>
</dbReference>
<keyword evidence="14" id="KW-1185">Reference proteome</keyword>
<dbReference type="InterPro" id="IPR035965">
    <property type="entry name" value="PAS-like_dom_sf"/>
</dbReference>
<dbReference type="SUPFAM" id="SSF52172">
    <property type="entry name" value="CheY-like"/>
    <property type="match status" value="1"/>
</dbReference>
<dbReference type="Pfam" id="PF02518">
    <property type="entry name" value="HATPase_c"/>
    <property type="match status" value="1"/>
</dbReference>
<feature type="domain" description="Response regulatory" evidence="12">
    <location>
        <begin position="602"/>
        <end position="718"/>
    </location>
</feature>
<dbReference type="HOGENOM" id="CLU_000445_114_51_0"/>
<dbReference type="RefSeq" id="WP_013907715.1">
    <property type="nucleotide sequence ID" value="NC_015681.1"/>
</dbReference>
<keyword evidence="5" id="KW-0547">Nucleotide-binding</keyword>
<dbReference type="InParanoid" id="F8AE04"/>
<dbReference type="InterPro" id="IPR005467">
    <property type="entry name" value="His_kinase_dom"/>
</dbReference>
<evidence type="ECO:0000313" key="14">
    <source>
        <dbReference type="Proteomes" id="UP000006793"/>
    </source>
</evidence>
<dbReference type="PROSITE" id="PS50109">
    <property type="entry name" value="HIS_KIN"/>
    <property type="match status" value="1"/>
</dbReference>
<dbReference type="Gene3D" id="3.30.450.20">
    <property type="entry name" value="PAS domain"/>
    <property type="match status" value="1"/>
</dbReference>
<dbReference type="PaxDb" id="667014-Thein_1102"/>
<dbReference type="InterPro" id="IPR000014">
    <property type="entry name" value="PAS"/>
</dbReference>
<keyword evidence="6 13" id="KW-0418">Kinase</keyword>
<evidence type="ECO:0000256" key="3">
    <source>
        <dbReference type="ARBA" id="ARBA00022553"/>
    </source>
</evidence>
<keyword evidence="4" id="KW-0808">Transferase</keyword>
<dbReference type="PANTHER" id="PTHR43065">
    <property type="entry name" value="SENSOR HISTIDINE KINASE"/>
    <property type="match status" value="1"/>
</dbReference>
<dbReference type="SUPFAM" id="SSF55874">
    <property type="entry name" value="ATPase domain of HSP90 chaperone/DNA topoisomerase II/histidine kinase"/>
    <property type="match status" value="1"/>
</dbReference>
<dbReference type="InterPro" id="IPR036890">
    <property type="entry name" value="HATPase_C_sf"/>
</dbReference>
<dbReference type="SUPFAM" id="SSF47384">
    <property type="entry name" value="Homodimeric domain of signal transducing histidine kinase"/>
    <property type="match status" value="1"/>
</dbReference>
<dbReference type="eggNOG" id="COG3852">
    <property type="taxonomic scope" value="Bacteria"/>
</dbReference>
<dbReference type="SMART" id="SM00387">
    <property type="entry name" value="HATPase_c"/>
    <property type="match status" value="1"/>
</dbReference>
<dbReference type="Gene3D" id="1.10.287.130">
    <property type="match status" value="1"/>
</dbReference>
<dbReference type="CDD" id="cd00082">
    <property type="entry name" value="HisKA"/>
    <property type="match status" value="1"/>
</dbReference>
<dbReference type="EC" id="2.7.13.3" evidence="2"/>
<dbReference type="Proteomes" id="UP000006793">
    <property type="component" value="Chromosome"/>
</dbReference>
<dbReference type="eggNOG" id="COG2204">
    <property type="taxonomic scope" value="Bacteria"/>
</dbReference>
<dbReference type="InterPro" id="IPR011006">
    <property type="entry name" value="CheY-like_superfamily"/>
</dbReference>
<keyword evidence="7" id="KW-0067">ATP-binding</keyword>
<dbReference type="GO" id="GO:0000155">
    <property type="term" value="F:phosphorelay sensor kinase activity"/>
    <property type="evidence" value="ECO:0007669"/>
    <property type="project" value="InterPro"/>
</dbReference>
<organism evidence="13 14">
    <name type="scientific">Thermodesulfatator indicus (strain DSM 15286 / JCM 11887 / CIR29812)</name>
    <dbReference type="NCBI Taxonomy" id="667014"/>
    <lineage>
        <taxon>Bacteria</taxon>
        <taxon>Pseudomonadati</taxon>
        <taxon>Thermodesulfobacteriota</taxon>
        <taxon>Thermodesulfobacteria</taxon>
        <taxon>Thermodesulfobacteriales</taxon>
        <taxon>Thermodesulfatatoraceae</taxon>
        <taxon>Thermodesulfatator</taxon>
    </lineage>
</organism>
<feature type="domain" description="Histidine kinase" evidence="11">
    <location>
        <begin position="355"/>
        <end position="579"/>
    </location>
</feature>
<reference evidence="14" key="1">
    <citation type="submission" date="2011-04" db="EMBL/GenBank/DDBJ databases">
        <title>The complete genome of Thermodesulfatator indicus DSM 15286.</title>
        <authorList>
            <person name="Lucas S."/>
            <person name="Copeland A."/>
            <person name="Lapidus A."/>
            <person name="Bruce D."/>
            <person name="Goodwin L."/>
            <person name="Pitluck S."/>
            <person name="Peters L."/>
            <person name="Kyrpides N."/>
            <person name="Mavromatis K."/>
            <person name="Pagani I."/>
            <person name="Ivanova N."/>
            <person name="Saunders L."/>
            <person name="Detter J.C."/>
            <person name="Tapia R."/>
            <person name="Han C."/>
            <person name="Land M."/>
            <person name="Hauser L."/>
            <person name="Markowitz V."/>
            <person name="Cheng J.-F."/>
            <person name="Hugenholtz P."/>
            <person name="Woyke T."/>
            <person name="Wu D."/>
            <person name="Spring S."/>
            <person name="Schroeder M."/>
            <person name="Brambilla E."/>
            <person name="Klenk H.-P."/>
            <person name="Eisen J.A."/>
        </authorList>
    </citation>
    <scope>NUCLEOTIDE SEQUENCE [LARGE SCALE GENOMIC DNA]</scope>
    <source>
        <strain evidence="14">DSM 15286 / JCM 11887 / CIR29812</strain>
    </source>
</reference>
<protein>
    <recommendedName>
        <fullName evidence="2">histidine kinase</fullName>
        <ecNumber evidence="2">2.7.13.3</ecNumber>
    </recommendedName>
</protein>
<dbReference type="GO" id="GO:0005524">
    <property type="term" value="F:ATP binding"/>
    <property type="evidence" value="ECO:0007669"/>
    <property type="project" value="UniProtKB-KW"/>
</dbReference>
<dbReference type="EMBL" id="CP002683">
    <property type="protein sequence ID" value="AEH44973.1"/>
    <property type="molecule type" value="Genomic_DNA"/>
</dbReference>
<dbReference type="SUPFAM" id="SSF55785">
    <property type="entry name" value="PYP-like sensor domain (PAS domain)"/>
    <property type="match status" value="1"/>
</dbReference>
<evidence type="ECO:0000256" key="2">
    <source>
        <dbReference type="ARBA" id="ARBA00012438"/>
    </source>
</evidence>
<dbReference type="NCBIfam" id="TIGR00229">
    <property type="entry name" value="sensory_box"/>
    <property type="match status" value="1"/>
</dbReference>
<evidence type="ECO:0000256" key="8">
    <source>
        <dbReference type="ARBA" id="ARBA00023012"/>
    </source>
</evidence>
<evidence type="ECO:0000256" key="5">
    <source>
        <dbReference type="ARBA" id="ARBA00022741"/>
    </source>
</evidence>
<gene>
    <name evidence="13" type="ordered locus">Thein_1102</name>
</gene>
<dbReference type="Pfam" id="PF13426">
    <property type="entry name" value="PAS_9"/>
    <property type="match status" value="1"/>
</dbReference>
<dbReference type="InterPro" id="IPR004358">
    <property type="entry name" value="Sig_transdc_His_kin-like_C"/>
</dbReference>
<dbReference type="InterPro" id="IPR003594">
    <property type="entry name" value="HATPase_dom"/>
</dbReference>
<dbReference type="AlphaFoldDB" id="F8AE04"/>
<feature type="transmembrane region" description="Helical" evidence="10">
    <location>
        <begin position="163"/>
        <end position="187"/>
    </location>
</feature>
<evidence type="ECO:0000256" key="1">
    <source>
        <dbReference type="ARBA" id="ARBA00000085"/>
    </source>
</evidence>
<accession>F8AE04</accession>
<comment type="catalytic activity">
    <reaction evidence="1">
        <text>ATP + protein L-histidine = ADP + protein N-phospho-L-histidine.</text>
        <dbReference type="EC" id="2.7.13.3"/>
    </reaction>
</comment>
<dbReference type="FunCoup" id="F8AE04">
    <property type="interactions" value="312"/>
</dbReference>
<dbReference type="PROSITE" id="PS50110">
    <property type="entry name" value="RESPONSE_REGULATORY"/>
    <property type="match status" value="1"/>
</dbReference>
<keyword evidence="10" id="KW-0812">Transmembrane</keyword>
<dbReference type="Pfam" id="PF00512">
    <property type="entry name" value="HisKA"/>
    <property type="match status" value="1"/>
</dbReference>
<keyword evidence="3 9" id="KW-0597">Phosphoprotein</keyword>
<dbReference type="InterPro" id="IPR036097">
    <property type="entry name" value="HisK_dim/P_sf"/>
</dbReference>
<feature type="transmembrane region" description="Helical" evidence="10">
    <location>
        <begin position="31"/>
        <end position="57"/>
    </location>
</feature>
<dbReference type="SMART" id="SM00388">
    <property type="entry name" value="HisKA"/>
    <property type="match status" value="1"/>
</dbReference>
<dbReference type="CDD" id="cd00130">
    <property type="entry name" value="PAS"/>
    <property type="match status" value="1"/>
</dbReference>
<dbReference type="STRING" id="667014.Thein_1102"/>
<dbReference type="InterPro" id="IPR001789">
    <property type="entry name" value="Sig_transdc_resp-reg_receiver"/>
</dbReference>
<evidence type="ECO:0000256" key="7">
    <source>
        <dbReference type="ARBA" id="ARBA00022840"/>
    </source>
</evidence>
<dbReference type="KEGG" id="tid:Thein_1102"/>
<dbReference type="Gene3D" id="3.30.565.10">
    <property type="entry name" value="Histidine kinase-like ATPase, C-terminal domain"/>
    <property type="match status" value="1"/>
</dbReference>
<keyword evidence="10" id="KW-0472">Membrane</keyword>
<evidence type="ECO:0000256" key="6">
    <source>
        <dbReference type="ARBA" id="ARBA00022777"/>
    </source>
</evidence>
<dbReference type="Gene3D" id="3.40.50.2300">
    <property type="match status" value="1"/>
</dbReference>
<dbReference type="CDD" id="cd00156">
    <property type="entry name" value="REC"/>
    <property type="match status" value="1"/>
</dbReference>
<evidence type="ECO:0000259" key="11">
    <source>
        <dbReference type="PROSITE" id="PS50109"/>
    </source>
</evidence>
<sequence length="727" mass="83140">MEKLSKFLLKTKKLITILWKKDPNYQVTRSFAFLMLPLTFVAGLFICFVLPVSYYYFSKQEKLNQAEFHAKYLASIFREVIETYPLNWEDVIKQKLKIINADCVVFYDSKNRIIATLGKRPETFIDKITTVKVKCPVHFNNELYGFVEVSLSILHVWLNIVKILIISILIGTIEGLALWLIPVFYIWQDEKNINQSRRELLQERERLKASEDRYRVLFEFAPDGFVVSTLEGEIVHFNKRFANMIRFEGESPTRLNAKKFYVDPLERDRLIDELVKNGEIRNKEVLLRRIDGEEFTALLSMRLIGASVFKEEVSISNTTHTLIFAAIRDISKLKEMEKQLLQAQKLESVGLLAGGIAHDFNNILAVISGYNELLRHSLKDSNSINYTKVIEKSIKRAKELVNNLLAFARAGKYKTELINLNDILKDLESLLVHTFDKRIVFRFELSSDLSFIFADSSQITQVIMNLCINARDALLSKGGGRILIKTYSQFIQKDTFTITGDRIPPGQYVILEIEDNGPGIPPEIIGKIFEPFFTTKPVGEGTGLGLSVVYGIVRNHGGYIDVRSKPGETKFLVYFPKAQAIDQPKKILVGKSIPIDLRGQGTILVVDDEKEIRQFIRSVLEEHGYRVIEAQNGYEAIEIFQEKAHEIDLVLLDLIMPEMDGKDTFWNLKKLLPNIRVILLTGYVADSTVRSMLNNGARAFLTKPFRLQDLLVVVNQVLTETKYSGAS</sequence>
<keyword evidence="10" id="KW-1133">Transmembrane helix</keyword>
<dbReference type="InterPro" id="IPR003661">
    <property type="entry name" value="HisK_dim/P_dom"/>
</dbReference>
<evidence type="ECO:0000259" key="12">
    <source>
        <dbReference type="PROSITE" id="PS50110"/>
    </source>
</evidence>
<name>F8AE04_THEID</name>
<evidence type="ECO:0000313" key="13">
    <source>
        <dbReference type="EMBL" id="AEH44973.1"/>
    </source>
</evidence>
<evidence type="ECO:0000256" key="4">
    <source>
        <dbReference type="ARBA" id="ARBA00022679"/>
    </source>
</evidence>